<dbReference type="InterPro" id="IPR002931">
    <property type="entry name" value="Transglutaminase-like"/>
</dbReference>
<dbReference type="Proteomes" id="UP001197875">
    <property type="component" value="Unassembled WGS sequence"/>
</dbReference>
<dbReference type="SMART" id="SM00460">
    <property type="entry name" value="TGc"/>
    <property type="match status" value="1"/>
</dbReference>
<feature type="domain" description="Transglutaminase-like" evidence="1">
    <location>
        <begin position="151"/>
        <end position="210"/>
    </location>
</feature>
<organism evidence="2 3">
    <name type="scientific">Fusicatenibacter faecihominis</name>
    <dbReference type="NCBI Taxonomy" id="2881276"/>
    <lineage>
        <taxon>Bacteria</taxon>
        <taxon>Bacillati</taxon>
        <taxon>Bacillota</taxon>
        <taxon>Clostridia</taxon>
        <taxon>Lachnospirales</taxon>
        <taxon>Lachnospiraceae</taxon>
        <taxon>Fusicatenibacter</taxon>
    </lineage>
</organism>
<evidence type="ECO:0000259" key="1">
    <source>
        <dbReference type="SMART" id="SM00460"/>
    </source>
</evidence>
<dbReference type="Pfam" id="PF01841">
    <property type="entry name" value="Transglut_core"/>
    <property type="match status" value="2"/>
</dbReference>
<sequence>MFLEKSKSRIEAEFAKRAAEVPAVKEAEKEIETYRPEVALALKFLYTTMPLSDVGNYGVSSFLDYAEHGVFLWENSPYVKKMPEEIFLNYILYHRINTEEILDCRSIFYEDLKDRIQGKSMAEAAIEINYWCAEKATYHTTDNRTIAPINVYRCGNGRCGEESTFTISALRSAGIPARQVYAPFWSHCDDNHAWVELWCDGKWYFTGACEPEPILNKGWFTNASSRAMMVHSRWFDKIVPENEDVNGIEGNAMVLNQLRRYADVKEVSIRLKKPDGTPAAGTRLSLEVFNYSQFLPIAHMVTDEKGEIHVTTGKGSLHITVMQDGLWAEGAIDTRKEDILELTLKEFAIPEGWQNFDSIAPIDTPVNTDQPTEEQKEERDRRLAEALKIRTAKVEAFIPDWKVDFVDKAGENKEVCEKLMSVLTDKDRIDAKPAVLKSHVDAALHLKDAYPENIYYSYVLNPRVFNEVMTDYRGAIAAAFTEEEKAAFREDPKAIWSWIEENIKVCPEAEQESVYFVPTASLKIRKSSELSRHILFVAIARTLGVPARLNPMDGAMEYLMPDSAKQGAEAYENSKFQAVIAGKAKEARLVFTDGGLTWTYNQNWSIARLEKDGYLPLELEDLSWENGKLAIEADPGIYRILTGNRLPNGNVFGKSLTFSVEKGEEKTVELSFREAKLNDMLEDIAILPFNLLEKDGTKVPAADVTRGGRKILFWLEVSKEPTEHILNELMEKKEAFEKYKENLLFIIKKEEDLNDPTLSRCRAALPGIPVLYDTFTENVNTLGRRMYVDPEKLPLILVTSGELNGIYATSGYNVGTADMLLRILEM</sequence>
<reference evidence="2 3" key="1">
    <citation type="submission" date="2021-10" db="EMBL/GenBank/DDBJ databases">
        <title>Anaerobic single-cell dispensing facilitates the cultivation of human gut bacteria.</title>
        <authorList>
            <person name="Afrizal A."/>
        </authorList>
    </citation>
    <scope>NUCLEOTIDE SEQUENCE [LARGE SCALE GENOMIC DNA]</scope>
    <source>
        <strain evidence="2 3">CLA-AA-H277</strain>
    </source>
</reference>
<proteinExistence type="predicted"/>
<keyword evidence="3" id="KW-1185">Reference proteome</keyword>
<dbReference type="AlphaFoldDB" id="A0AAE3J7K9"/>
<evidence type="ECO:0000313" key="3">
    <source>
        <dbReference type="Proteomes" id="UP001197875"/>
    </source>
</evidence>
<dbReference type="SUPFAM" id="SSF54001">
    <property type="entry name" value="Cysteine proteinases"/>
    <property type="match status" value="1"/>
</dbReference>
<dbReference type="RefSeq" id="WP_227616022.1">
    <property type="nucleotide sequence ID" value="NZ_JAJEPR010000035.1"/>
</dbReference>
<name>A0AAE3J7K9_9FIRM</name>
<dbReference type="EMBL" id="JAJEPR010000035">
    <property type="protein sequence ID" value="MCC2191024.1"/>
    <property type="molecule type" value="Genomic_DNA"/>
</dbReference>
<dbReference type="InterPro" id="IPR038765">
    <property type="entry name" value="Papain-like_cys_pep_sf"/>
</dbReference>
<dbReference type="PANTHER" id="PTHR35532">
    <property type="entry name" value="SIMILAR TO POLYHYDROXYALKANOATE DEPOLYMERASE"/>
    <property type="match status" value="1"/>
</dbReference>
<protein>
    <submittedName>
        <fullName evidence="2">Transglutaminase-like domain-containing protein</fullName>
    </submittedName>
</protein>
<dbReference type="Gene3D" id="2.60.40.1120">
    <property type="entry name" value="Carboxypeptidase-like, regulatory domain"/>
    <property type="match status" value="1"/>
</dbReference>
<gene>
    <name evidence="2" type="ORF">LKD71_14680</name>
</gene>
<dbReference type="PANTHER" id="PTHR35532:SF5">
    <property type="entry name" value="CARBOHYDRATE-BINDING DOMAIN-CONTAINING PROTEIN"/>
    <property type="match status" value="1"/>
</dbReference>
<evidence type="ECO:0000313" key="2">
    <source>
        <dbReference type="EMBL" id="MCC2191024.1"/>
    </source>
</evidence>
<comment type="caution">
    <text evidence="2">The sequence shown here is derived from an EMBL/GenBank/DDBJ whole genome shotgun (WGS) entry which is preliminary data.</text>
</comment>
<dbReference type="Gene3D" id="3.10.620.30">
    <property type="match status" value="1"/>
</dbReference>
<accession>A0AAE3J7K9</accession>